<name>A7EXN3_SCLS1</name>
<proteinExistence type="predicted"/>
<dbReference type="Proteomes" id="UP000001312">
    <property type="component" value="Unassembled WGS sequence"/>
</dbReference>
<keyword evidence="2" id="KW-1185">Reference proteome</keyword>
<evidence type="ECO:0000313" key="2">
    <source>
        <dbReference type="Proteomes" id="UP000001312"/>
    </source>
</evidence>
<dbReference type="KEGG" id="ssl:SS1G_10098"/>
<protein>
    <submittedName>
        <fullName evidence="1">Uncharacterized protein</fullName>
    </submittedName>
</protein>
<accession>A7EXN3</accession>
<gene>
    <name evidence="1" type="ORF">SS1G_10098</name>
</gene>
<dbReference type="RefSeq" id="XP_001588551.1">
    <property type="nucleotide sequence ID" value="XM_001588501.1"/>
</dbReference>
<dbReference type="HOGENOM" id="CLU_2265344_0_0_1"/>
<dbReference type="AlphaFoldDB" id="A7EXN3"/>
<evidence type="ECO:0000313" key="1">
    <source>
        <dbReference type="EMBL" id="EDN94225.1"/>
    </source>
</evidence>
<sequence>MSMPRRRVLNCSYHLGNLRSNDQVFESLQLRNTNTLRVALPNPTMDEASGNNICNKRKLYGQKLKECGEITKNEWRIGSRVAEVKGRLYEDVESPSLLKQYYM</sequence>
<dbReference type="InParanoid" id="A7EXN3"/>
<organism evidence="1 2">
    <name type="scientific">Sclerotinia sclerotiorum (strain ATCC 18683 / 1980 / Ss-1)</name>
    <name type="common">White mold</name>
    <name type="synonym">Whetzelinia sclerotiorum</name>
    <dbReference type="NCBI Taxonomy" id="665079"/>
    <lineage>
        <taxon>Eukaryota</taxon>
        <taxon>Fungi</taxon>
        <taxon>Dikarya</taxon>
        <taxon>Ascomycota</taxon>
        <taxon>Pezizomycotina</taxon>
        <taxon>Leotiomycetes</taxon>
        <taxon>Helotiales</taxon>
        <taxon>Sclerotiniaceae</taxon>
        <taxon>Sclerotinia</taxon>
    </lineage>
</organism>
<reference evidence="2" key="1">
    <citation type="journal article" date="2011" name="PLoS Genet.">
        <title>Genomic analysis of the necrotrophic fungal pathogens Sclerotinia sclerotiorum and Botrytis cinerea.</title>
        <authorList>
            <person name="Amselem J."/>
            <person name="Cuomo C.A."/>
            <person name="van Kan J.A."/>
            <person name="Viaud M."/>
            <person name="Benito E.P."/>
            <person name="Couloux A."/>
            <person name="Coutinho P.M."/>
            <person name="de Vries R.P."/>
            <person name="Dyer P.S."/>
            <person name="Fillinger S."/>
            <person name="Fournier E."/>
            <person name="Gout L."/>
            <person name="Hahn M."/>
            <person name="Kohn L."/>
            <person name="Lapalu N."/>
            <person name="Plummer K.M."/>
            <person name="Pradier J.M."/>
            <person name="Quevillon E."/>
            <person name="Sharon A."/>
            <person name="Simon A."/>
            <person name="ten Have A."/>
            <person name="Tudzynski B."/>
            <person name="Tudzynski P."/>
            <person name="Wincker P."/>
            <person name="Andrew M."/>
            <person name="Anthouard V."/>
            <person name="Beever R.E."/>
            <person name="Beffa R."/>
            <person name="Benoit I."/>
            <person name="Bouzid O."/>
            <person name="Brault B."/>
            <person name="Chen Z."/>
            <person name="Choquer M."/>
            <person name="Collemare J."/>
            <person name="Cotton P."/>
            <person name="Danchin E.G."/>
            <person name="Da Silva C."/>
            <person name="Gautier A."/>
            <person name="Giraud C."/>
            <person name="Giraud T."/>
            <person name="Gonzalez C."/>
            <person name="Grossetete S."/>
            <person name="Guldener U."/>
            <person name="Henrissat B."/>
            <person name="Howlett B.J."/>
            <person name="Kodira C."/>
            <person name="Kretschmer M."/>
            <person name="Lappartient A."/>
            <person name="Leroch M."/>
            <person name="Levis C."/>
            <person name="Mauceli E."/>
            <person name="Neuveglise C."/>
            <person name="Oeser B."/>
            <person name="Pearson M."/>
            <person name="Poulain J."/>
            <person name="Poussereau N."/>
            <person name="Quesneville H."/>
            <person name="Rascle C."/>
            <person name="Schumacher J."/>
            <person name="Segurens B."/>
            <person name="Sexton A."/>
            <person name="Silva E."/>
            <person name="Sirven C."/>
            <person name="Soanes D.M."/>
            <person name="Talbot N.J."/>
            <person name="Templeton M."/>
            <person name="Yandava C."/>
            <person name="Yarden O."/>
            <person name="Zeng Q."/>
            <person name="Rollins J.A."/>
            <person name="Lebrun M.H."/>
            <person name="Dickman M."/>
        </authorList>
    </citation>
    <scope>NUCLEOTIDE SEQUENCE [LARGE SCALE GENOMIC DNA]</scope>
    <source>
        <strain evidence="2">ATCC 18683 / 1980 / Ss-1</strain>
    </source>
</reference>
<dbReference type="GeneID" id="5484871"/>
<dbReference type="EMBL" id="CH476635">
    <property type="protein sequence ID" value="EDN94225.1"/>
    <property type="molecule type" value="Genomic_DNA"/>
</dbReference>